<dbReference type="PANTHER" id="PTHR32438:SF5">
    <property type="entry name" value="4-ALPHA-GLUCANOTRANSFERASE DPE1, CHLOROPLASTIC_AMYLOPLASTIC"/>
    <property type="match status" value="1"/>
</dbReference>
<evidence type="ECO:0000256" key="7">
    <source>
        <dbReference type="ARBA" id="ARBA00023277"/>
    </source>
</evidence>
<evidence type="ECO:0000256" key="1">
    <source>
        <dbReference type="ARBA" id="ARBA00000439"/>
    </source>
</evidence>
<dbReference type="SUPFAM" id="SSF51445">
    <property type="entry name" value="(Trans)glycosidases"/>
    <property type="match status" value="1"/>
</dbReference>
<evidence type="ECO:0000313" key="11">
    <source>
        <dbReference type="EMBL" id="SET65340.1"/>
    </source>
</evidence>
<keyword evidence="5 10" id="KW-0328">Glycosyltransferase</keyword>
<evidence type="ECO:0000256" key="8">
    <source>
        <dbReference type="ARBA" id="ARBA00031423"/>
    </source>
</evidence>
<dbReference type="InterPro" id="IPR003385">
    <property type="entry name" value="Glyco_hydro_77"/>
</dbReference>
<sequence length="492" mass="57129">MSAYLERGAGILLPISSLPSPYGIGTLGESAFLFVRQLKEAGQKYWQVLPVGPTSYGDSPYQSFSAFAGNPYFIDLDLLKKEGLIEDAELQELHTLDKEYISYETLWEERFPILKKAYTRFGITDEFEQFRKTQQFWLEDYALFMACKEHFGQKSWLEWEDSIRYRTKEGLENYTELLTNEINFWMFIQFTFYKQWKALKEYANSLGIKIIGDIPIYVAMDSADIWMNPKDFQMNEEGEPTCVAGCPPDAFSEDGQKWGNPLYDWKAMEENHFSWWRKRMKASAERYDIIRIDHFIGIVRYYVIPIEQTAKEGWYEKGPGEKLIQAIKESIGNARIIAEDLGVLTDEVKLLLEKSGFPGMKVLEFAFENNPDNMYLPHNYIENCVVYGGTHDNDTLSSYFEKLNETARKHAILYCGATGLEDIVEKAMEMLYRSVADVVILQMQDILQKGNAARMNLPSTLGQNWKWRLQEGEFAEEMQLKLRELAEVFGRI</sequence>
<organism evidence="11 12">
    <name type="scientific">[Clostridium] polysaccharolyticum</name>
    <dbReference type="NCBI Taxonomy" id="29364"/>
    <lineage>
        <taxon>Bacteria</taxon>
        <taxon>Bacillati</taxon>
        <taxon>Bacillota</taxon>
        <taxon>Clostridia</taxon>
        <taxon>Lachnospirales</taxon>
        <taxon>Lachnospiraceae</taxon>
    </lineage>
</organism>
<evidence type="ECO:0000256" key="4">
    <source>
        <dbReference type="ARBA" id="ARBA00020295"/>
    </source>
</evidence>
<evidence type="ECO:0000256" key="3">
    <source>
        <dbReference type="ARBA" id="ARBA00012560"/>
    </source>
</evidence>
<evidence type="ECO:0000256" key="9">
    <source>
        <dbReference type="ARBA" id="ARBA00031501"/>
    </source>
</evidence>
<gene>
    <name evidence="11" type="ORF">SAMN04487772_1464</name>
</gene>
<dbReference type="PANTHER" id="PTHR32438">
    <property type="entry name" value="4-ALPHA-GLUCANOTRANSFERASE DPE1, CHLOROPLASTIC/AMYLOPLASTIC"/>
    <property type="match status" value="1"/>
</dbReference>
<evidence type="ECO:0000256" key="6">
    <source>
        <dbReference type="ARBA" id="ARBA00022679"/>
    </source>
</evidence>
<dbReference type="NCBIfam" id="TIGR00217">
    <property type="entry name" value="malQ"/>
    <property type="match status" value="1"/>
</dbReference>
<evidence type="ECO:0000313" key="12">
    <source>
        <dbReference type="Proteomes" id="UP000199800"/>
    </source>
</evidence>
<keyword evidence="7 10" id="KW-0119">Carbohydrate metabolism</keyword>
<dbReference type="Gene3D" id="3.20.20.80">
    <property type="entry name" value="Glycosidases"/>
    <property type="match status" value="1"/>
</dbReference>
<dbReference type="GO" id="GO:0005975">
    <property type="term" value="P:carbohydrate metabolic process"/>
    <property type="evidence" value="ECO:0007669"/>
    <property type="project" value="InterPro"/>
</dbReference>
<evidence type="ECO:0000256" key="2">
    <source>
        <dbReference type="ARBA" id="ARBA00005684"/>
    </source>
</evidence>
<dbReference type="GO" id="GO:0004134">
    <property type="term" value="F:4-alpha-glucanotransferase activity"/>
    <property type="evidence" value="ECO:0007669"/>
    <property type="project" value="UniProtKB-EC"/>
</dbReference>
<dbReference type="Proteomes" id="UP000199800">
    <property type="component" value="Unassembled WGS sequence"/>
</dbReference>
<proteinExistence type="inferred from homology"/>
<reference evidence="11 12" key="1">
    <citation type="submission" date="2016-10" db="EMBL/GenBank/DDBJ databases">
        <authorList>
            <person name="de Groot N.N."/>
        </authorList>
    </citation>
    <scope>NUCLEOTIDE SEQUENCE [LARGE SCALE GENOMIC DNA]</scope>
    <source>
        <strain evidence="11 12">DSM 1801</strain>
    </source>
</reference>
<keyword evidence="12" id="KW-1185">Reference proteome</keyword>
<dbReference type="EMBL" id="FOHN01000046">
    <property type="protein sequence ID" value="SET65340.1"/>
    <property type="molecule type" value="Genomic_DNA"/>
</dbReference>
<dbReference type="OrthoDB" id="9811841at2"/>
<dbReference type="AlphaFoldDB" id="A0A1I0G5Y7"/>
<evidence type="ECO:0000256" key="10">
    <source>
        <dbReference type="RuleBase" id="RU361207"/>
    </source>
</evidence>
<name>A0A1I0G5Y7_9FIRM</name>
<accession>A0A1I0G5Y7</accession>
<dbReference type="Pfam" id="PF02446">
    <property type="entry name" value="Glyco_hydro_77"/>
    <property type="match status" value="1"/>
</dbReference>
<dbReference type="STRING" id="29364.SAMN04487772_1464"/>
<comment type="similarity">
    <text evidence="2 10">Belongs to the disproportionating enzyme family.</text>
</comment>
<dbReference type="EC" id="2.4.1.25" evidence="3 10"/>
<protein>
    <recommendedName>
        <fullName evidence="4 10">4-alpha-glucanotransferase</fullName>
        <ecNumber evidence="3 10">2.4.1.25</ecNumber>
    </recommendedName>
    <alternativeName>
        <fullName evidence="8 10">Amylomaltase</fullName>
    </alternativeName>
    <alternativeName>
        <fullName evidence="9 10">Disproportionating enzyme</fullName>
    </alternativeName>
</protein>
<dbReference type="NCBIfam" id="NF011080">
    <property type="entry name" value="PRK14508.1-3"/>
    <property type="match status" value="1"/>
</dbReference>
<keyword evidence="6 10" id="KW-0808">Transferase</keyword>
<dbReference type="RefSeq" id="WP_092479210.1">
    <property type="nucleotide sequence ID" value="NZ_FOHN01000046.1"/>
</dbReference>
<evidence type="ECO:0000256" key="5">
    <source>
        <dbReference type="ARBA" id="ARBA00022676"/>
    </source>
</evidence>
<comment type="catalytic activity">
    <reaction evidence="1 10">
        <text>Transfers a segment of a (1-&gt;4)-alpha-D-glucan to a new position in an acceptor, which may be glucose or a (1-&gt;4)-alpha-D-glucan.</text>
        <dbReference type="EC" id="2.4.1.25"/>
    </reaction>
</comment>
<dbReference type="InterPro" id="IPR017853">
    <property type="entry name" value="GH"/>
</dbReference>